<dbReference type="EMBL" id="MRZV01000657">
    <property type="protein sequence ID" value="PIK46255.1"/>
    <property type="molecule type" value="Genomic_DNA"/>
</dbReference>
<reference evidence="3 4" key="1">
    <citation type="journal article" date="2017" name="PLoS Biol.">
        <title>The sea cucumber genome provides insights into morphological evolution and visceral regeneration.</title>
        <authorList>
            <person name="Zhang X."/>
            <person name="Sun L."/>
            <person name="Yuan J."/>
            <person name="Sun Y."/>
            <person name="Gao Y."/>
            <person name="Zhang L."/>
            <person name="Li S."/>
            <person name="Dai H."/>
            <person name="Hamel J.F."/>
            <person name="Liu C."/>
            <person name="Yu Y."/>
            <person name="Liu S."/>
            <person name="Lin W."/>
            <person name="Guo K."/>
            <person name="Jin S."/>
            <person name="Xu P."/>
            <person name="Storey K.B."/>
            <person name="Huan P."/>
            <person name="Zhang T."/>
            <person name="Zhou Y."/>
            <person name="Zhang J."/>
            <person name="Lin C."/>
            <person name="Li X."/>
            <person name="Xing L."/>
            <person name="Huo D."/>
            <person name="Sun M."/>
            <person name="Wang L."/>
            <person name="Mercier A."/>
            <person name="Li F."/>
            <person name="Yang H."/>
            <person name="Xiang J."/>
        </authorList>
    </citation>
    <scope>NUCLEOTIDE SEQUENCE [LARGE SCALE GENOMIC DNA]</scope>
    <source>
        <strain evidence="3">Shaxun</strain>
        <tissue evidence="3">Muscle</tissue>
    </source>
</reference>
<dbReference type="InterPro" id="IPR015421">
    <property type="entry name" value="PyrdxlP-dep_Trfase_major"/>
</dbReference>
<feature type="domain" description="Aminotransferase class V" evidence="2">
    <location>
        <begin position="84"/>
        <end position="450"/>
    </location>
</feature>
<proteinExistence type="predicted"/>
<organism evidence="3 4">
    <name type="scientific">Stichopus japonicus</name>
    <name type="common">Sea cucumber</name>
    <dbReference type="NCBI Taxonomy" id="307972"/>
    <lineage>
        <taxon>Eukaryota</taxon>
        <taxon>Metazoa</taxon>
        <taxon>Echinodermata</taxon>
        <taxon>Eleutherozoa</taxon>
        <taxon>Echinozoa</taxon>
        <taxon>Holothuroidea</taxon>
        <taxon>Aspidochirotacea</taxon>
        <taxon>Aspidochirotida</taxon>
        <taxon>Stichopodidae</taxon>
        <taxon>Apostichopus</taxon>
    </lineage>
</organism>
<dbReference type="PANTHER" id="PTHR43686">
    <property type="entry name" value="SULFURTRANSFERASE-RELATED"/>
    <property type="match status" value="1"/>
</dbReference>
<evidence type="ECO:0000313" key="3">
    <source>
        <dbReference type="EMBL" id="PIK46255.1"/>
    </source>
</evidence>
<dbReference type="AlphaFoldDB" id="A0A2G8KE62"/>
<dbReference type="Gene3D" id="3.90.1150.10">
    <property type="entry name" value="Aspartate Aminotransferase, domain 1"/>
    <property type="match status" value="1"/>
</dbReference>
<name>A0A2G8KE62_STIJA</name>
<keyword evidence="4" id="KW-1185">Reference proteome</keyword>
<sequence>MLEMTENILPGMIPEKINPDSFDLDEAERYLIGDTIGHETTAHDERNRGALLSQRKQRLLRYVEENTIGHRSEFVGPYGRKRAIYCDYTASGRPVNFIEDYIRDHVHPLYANTHTITGVMARQTTRFRHEARELIKKYVNASNDDVLIFTGSGTTAAVHKLLHAINLRGEKAQHTVVFVGPFEHHSNILPWKEAGAAIVRIRATDDGIFDVSHLEEELKNYTQKKRYRIGCFCAASNVTGIITDTNHVTALLHKYGALAFWDFATAGPYMRIDMNPPTTHDGLDCSKDAVYLSPHKFIGGVGTPGILLAKKKLFTNSVPSQCGGGTVLYVTRNTHFYLRNIEDKEEGGTPAIVESIRAGLAFKLKQAIGTDAIMAREVELVKTALETWKNNPNIIILGSTEAERLPIFSFIIFHPESGKLLHHNFIAVLLNDLYGIQARGGCACAGPYAQDLLGISEELAEKFIYYLLDEEDIRLSKLTKFATTEGKVSLEILKPGFLRLNLPFFFSDELIAYVLLAVDQIAKYGWKLLPQYAPNIVSGNWEFIGKKSYSDDCIITEDDSLHTITFKDGHFTAPNSPYTGSQLANVEYHQLQGEYLTKSIRDASKIYQQADRMMSFPIESYRDDLGGKVVKDDLVWFLRPRDVAQTLSVRVAFPIQPKLSPDGSTSSTGNLPTDRRLLFVPSGFDESHANKKRQRNAKSLSWKQKFKSGYPSCSVS</sequence>
<dbReference type="OrthoDB" id="420046at2759"/>
<gene>
    <name evidence="3" type="ORF">BSL78_16883</name>
</gene>
<feature type="region of interest" description="Disordered" evidence="1">
    <location>
        <begin position="682"/>
        <end position="716"/>
    </location>
</feature>
<protein>
    <recommendedName>
        <fullName evidence="2">Aminotransferase class V domain-containing protein</fullName>
    </recommendedName>
</protein>
<dbReference type="Proteomes" id="UP000230750">
    <property type="component" value="Unassembled WGS sequence"/>
</dbReference>
<dbReference type="InterPro" id="IPR000192">
    <property type="entry name" value="Aminotrans_V_dom"/>
</dbReference>
<dbReference type="STRING" id="307972.A0A2G8KE62"/>
<dbReference type="InterPro" id="IPR015424">
    <property type="entry name" value="PyrdxlP-dep_Trfase"/>
</dbReference>
<accession>A0A2G8KE62</accession>
<dbReference type="SUPFAM" id="SSF53383">
    <property type="entry name" value="PLP-dependent transferases"/>
    <property type="match status" value="1"/>
</dbReference>
<evidence type="ECO:0000259" key="2">
    <source>
        <dbReference type="Pfam" id="PF00266"/>
    </source>
</evidence>
<evidence type="ECO:0000313" key="4">
    <source>
        <dbReference type="Proteomes" id="UP000230750"/>
    </source>
</evidence>
<dbReference type="PANTHER" id="PTHR43686:SF1">
    <property type="entry name" value="AMINOTRAN_5 DOMAIN-CONTAINING PROTEIN"/>
    <property type="match status" value="1"/>
</dbReference>
<evidence type="ECO:0000256" key="1">
    <source>
        <dbReference type="SAM" id="MobiDB-lite"/>
    </source>
</evidence>
<dbReference type="Pfam" id="PF00266">
    <property type="entry name" value="Aminotran_5"/>
    <property type="match status" value="1"/>
</dbReference>
<dbReference type="InterPro" id="IPR015422">
    <property type="entry name" value="PyrdxlP-dep_Trfase_small"/>
</dbReference>
<comment type="caution">
    <text evidence="3">The sequence shown here is derived from an EMBL/GenBank/DDBJ whole genome shotgun (WGS) entry which is preliminary data.</text>
</comment>
<dbReference type="Gene3D" id="3.40.640.10">
    <property type="entry name" value="Type I PLP-dependent aspartate aminotransferase-like (Major domain)"/>
    <property type="match status" value="1"/>
</dbReference>